<feature type="region of interest" description="Disordered" evidence="1">
    <location>
        <begin position="18"/>
        <end position="58"/>
    </location>
</feature>
<accession>A0AAV4J460</accession>
<sequence>MSYNVLCHETFTIANRETSSSTVTSEVTQFERQPRSRSEEWNVRAASSRRARVPPDRSELAPKIDVVKSVSVDCRLERSGGLERPGPCLVLYRMSRGAAQALVTSRRDTHTRHLAVSLAPTRADPHRHSQFAESVNTARDQPCRQEI</sequence>
<feature type="compositionally biased region" description="Low complexity" evidence="1">
    <location>
        <begin position="18"/>
        <end position="28"/>
    </location>
</feature>
<evidence type="ECO:0000313" key="3">
    <source>
        <dbReference type="Proteomes" id="UP000762676"/>
    </source>
</evidence>
<reference evidence="2 3" key="1">
    <citation type="journal article" date="2021" name="Elife">
        <title>Chloroplast acquisition without the gene transfer in kleptoplastic sea slugs, Plakobranchus ocellatus.</title>
        <authorList>
            <person name="Maeda T."/>
            <person name="Takahashi S."/>
            <person name="Yoshida T."/>
            <person name="Shimamura S."/>
            <person name="Takaki Y."/>
            <person name="Nagai Y."/>
            <person name="Toyoda A."/>
            <person name="Suzuki Y."/>
            <person name="Arimoto A."/>
            <person name="Ishii H."/>
            <person name="Satoh N."/>
            <person name="Nishiyama T."/>
            <person name="Hasebe M."/>
            <person name="Maruyama T."/>
            <person name="Minagawa J."/>
            <person name="Obokata J."/>
            <person name="Shigenobu S."/>
        </authorList>
    </citation>
    <scope>NUCLEOTIDE SEQUENCE [LARGE SCALE GENOMIC DNA]</scope>
</reference>
<feature type="compositionally biased region" description="Basic and acidic residues" evidence="1">
    <location>
        <begin position="32"/>
        <end position="42"/>
    </location>
</feature>
<name>A0AAV4J460_9GAST</name>
<protein>
    <submittedName>
        <fullName evidence="2">Uncharacterized protein</fullName>
    </submittedName>
</protein>
<comment type="caution">
    <text evidence="2">The sequence shown here is derived from an EMBL/GenBank/DDBJ whole genome shotgun (WGS) entry which is preliminary data.</text>
</comment>
<evidence type="ECO:0000256" key="1">
    <source>
        <dbReference type="SAM" id="MobiDB-lite"/>
    </source>
</evidence>
<proteinExistence type="predicted"/>
<keyword evidence="3" id="KW-1185">Reference proteome</keyword>
<evidence type="ECO:0000313" key="2">
    <source>
        <dbReference type="EMBL" id="GFS17539.1"/>
    </source>
</evidence>
<organism evidence="2 3">
    <name type="scientific">Elysia marginata</name>
    <dbReference type="NCBI Taxonomy" id="1093978"/>
    <lineage>
        <taxon>Eukaryota</taxon>
        <taxon>Metazoa</taxon>
        <taxon>Spiralia</taxon>
        <taxon>Lophotrochozoa</taxon>
        <taxon>Mollusca</taxon>
        <taxon>Gastropoda</taxon>
        <taxon>Heterobranchia</taxon>
        <taxon>Euthyneura</taxon>
        <taxon>Panpulmonata</taxon>
        <taxon>Sacoglossa</taxon>
        <taxon>Placobranchoidea</taxon>
        <taxon>Plakobranchidae</taxon>
        <taxon>Elysia</taxon>
    </lineage>
</organism>
<feature type="region of interest" description="Disordered" evidence="1">
    <location>
        <begin position="122"/>
        <end position="147"/>
    </location>
</feature>
<gene>
    <name evidence="2" type="ORF">ElyMa_001499300</name>
</gene>
<dbReference type="AlphaFoldDB" id="A0AAV4J460"/>
<dbReference type="EMBL" id="BMAT01002957">
    <property type="protein sequence ID" value="GFS17539.1"/>
    <property type="molecule type" value="Genomic_DNA"/>
</dbReference>
<dbReference type="Proteomes" id="UP000762676">
    <property type="component" value="Unassembled WGS sequence"/>
</dbReference>